<dbReference type="RefSeq" id="WP_310374584.1">
    <property type="nucleotide sequence ID" value="NZ_JAVDXT010000003.1"/>
</dbReference>
<dbReference type="InterPro" id="IPR036388">
    <property type="entry name" value="WH-like_DNA-bd_sf"/>
</dbReference>
<comment type="similarity">
    <text evidence="1">Belongs to the LysR transcriptional regulatory family.</text>
</comment>
<dbReference type="InterPro" id="IPR000847">
    <property type="entry name" value="LysR_HTH_N"/>
</dbReference>
<dbReference type="Proteomes" id="UP001180487">
    <property type="component" value="Unassembled WGS sequence"/>
</dbReference>
<keyword evidence="3 6" id="KW-0238">DNA-binding</keyword>
<dbReference type="CDD" id="cd08440">
    <property type="entry name" value="PBP2_LTTR_like_4"/>
    <property type="match status" value="1"/>
</dbReference>
<comment type="caution">
    <text evidence="6">The sequence shown here is derived from an EMBL/GenBank/DDBJ whole genome shotgun (WGS) entry which is preliminary data.</text>
</comment>
<keyword evidence="7" id="KW-1185">Reference proteome</keyword>
<dbReference type="Pfam" id="PF03466">
    <property type="entry name" value="LysR_substrate"/>
    <property type="match status" value="1"/>
</dbReference>
<dbReference type="InterPro" id="IPR036390">
    <property type="entry name" value="WH_DNA-bd_sf"/>
</dbReference>
<evidence type="ECO:0000256" key="3">
    <source>
        <dbReference type="ARBA" id="ARBA00023125"/>
    </source>
</evidence>
<gene>
    <name evidence="6" type="ORF">J2X19_003125</name>
</gene>
<evidence type="ECO:0000313" key="6">
    <source>
        <dbReference type="EMBL" id="MDR7378431.1"/>
    </source>
</evidence>
<dbReference type="Pfam" id="PF00126">
    <property type="entry name" value="HTH_1"/>
    <property type="match status" value="1"/>
</dbReference>
<name>A0ABU2CAU6_9BURK</name>
<dbReference type="EMBL" id="JAVDXT010000003">
    <property type="protein sequence ID" value="MDR7378431.1"/>
    <property type="molecule type" value="Genomic_DNA"/>
</dbReference>
<dbReference type="PROSITE" id="PS50931">
    <property type="entry name" value="HTH_LYSR"/>
    <property type="match status" value="1"/>
</dbReference>
<protein>
    <submittedName>
        <fullName evidence="6">DNA-binding transcriptional LysR family regulator</fullName>
    </submittedName>
</protein>
<dbReference type="SUPFAM" id="SSF53850">
    <property type="entry name" value="Periplasmic binding protein-like II"/>
    <property type="match status" value="1"/>
</dbReference>
<proteinExistence type="inferred from homology"/>
<evidence type="ECO:0000256" key="1">
    <source>
        <dbReference type="ARBA" id="ARBA00009437"/>
    </source>
</evidence>
<sequence length="306" mass="33618">MALPRYTLRQLDAFVTVAELLSFTAAADRLALTPSAVSQLVVELESSLDFKLFERSTRKVALSAAGKEFYGSAQTVLKHLRLAEVAATDLRNRAAGLVRIAAPMVIASAILPPLIRDYSQLRPKLVVRIRDAAVEQMTDMVDSGEVDLALGPDRQSSGNVLRTSLFSSPWVLWCAKDHPLAQKQRLQWNDLRAHALVTAGRDHELSVAQMGAALPEDQRIHPIEVVDHISTAFGMAAAGLAVTVSPAYVAPWAKRQGLVMRRIVDPEAMRQVCLYRPAHRVASPAIEGFAEYLVERLQKPHRPPAL</sequence>
<evidence type="ECO:0000313" key="7">
    <source>
        <dbReference type="Proteomes" id="UP001180487"/>
    </source>
</evidence>
<keyword evidence="2" id="KW-0805">Transcription regulation</keyword>
<reference evidence="6 7" key="1">
    <citation type="submission" date="2023-07" db="EMBL/GenBank/DDBJ databases">
        <title>Sorghum-associated microbial communities from plants grown in Nebraska, USA.</title>
        <authorList>
            <person name="Schachtman D."/>
        </authorList>
    </citation>
    <scope>NUCLEOTIDE SEQUENCE [LARGE SCALE GENOMIC DNA]</scope>
    <source>
        <strain evidence="6 7">BE313</strain>
    </source>
</reference>
<dbReference type="InterPro" id="IPR005119">
    <property type="entry name" value="LysR_subst-bd"/>
</dbReference>
<dbReference type="PANTHER" id="PTHR30419:SF30">
    <property type="entry name" value="LYSR FAMILY TRANSCRIPTIONAL REGULATOR"/>
    <property type="match status" value="1"/>
</dbReference>
<dbReference type="GO" id="GO:0003677">
    <property type="term" value="F:DNA binding"/>
    <property type="evidence" value="ECO:0007669"/>
    <property type="project" value="UniProtKB-KW"/>
</dbReference>
<dbReference type="Gene3D" id="3.40.190.290">
    <property type="match status" value="1"/>
</dbReference>
<dbReference type="PANTHER" id="PTHR30419">
    <property type="entry name" value="HTH-TYPE TRANSCRIPTIONAL REGULATOR YBHD"/>
    <property type="match status" value="1"/>
</dbReference>
<accession>A0ABU2CAU6</accession>
<keyword evidence="4" id="KW-0804">Transcription</keyword>
<dbReference type="SUPFAM" id="SSF46785">
    <property type="entry name" value="Winged helix' DNA-binding domain"/>
    <property type="match status" value="1"/>
</dbReference>
<feature type="domain" description="HTH lysR-type" evidence="5">
    <location>
        <begin position="6"/>
        <end position="63"/>
    </location>
</feature>
<dbReference type="InterPro" id="IPR050950">
    <property type="entry name" value="HTH-type_LysR_regulators"/>
</dbReference>
<organism evidence="6 7">
    <name type="scientific">Rhodoferax ferrireducens</name>
    <dbReference type="NCBI Taxonomy" id="192843"/>
    <lineage>
        <taxon>Bacteria</taxon>
        <taxon>Pseudomonadati</taxon>
        <taxon>Pseudomonadota</taxon>
        <taxon>Betaproteobacteria</taxon>
        <taxon>Burkholderiales</taxon>
        <taxon>Comamonadaceae</taxon>
        <taxon>Rhodoferax</taxon>
    </lineage>
</organism>
<evidence type="ECO:0000256" key="4">
    <source>
        <dbReference type="ARBA" id="ARBA00023163"/>
    </source>
</evidence>
<dbReference type="Gene3D" id="1.10.10.10">
    <property type="entry name" value="Winged helix-like DNA-binding domain superfamily/Winged helix DNA-binding domain"/>
    <property type="match status" value="1"/>
</dbReference>
<evidence type="ECO:0000256" key="2">
    <source>
        <dbReference type="ARBA" id="ARBA00023015"/>
    </source>
</evidence>
<evidence type="ECO:0000259" key="5">
    <source>
        <dbReference type="PROSITE" id="PS50931"/>
    </source>
</evidence>